<dbReference type="AlphaFoldDB" id="A0A371CN31"/>
<accession>A0A371CN31</accession>
<keyword evidence="2" id="KW-0812">Transmembrane</keyword>
<name>A0A371CN31_9APHY</name>
<dbReference type="EMBL" id="KZ857504">
    <property type="protein sequence ID" value="RDX41686.1"/>
    <property type="molecule type" value="Genomic_DNA"/>
</dbReference>
<protein>
    <recommendedName>
        <fullName evidence="5">G-protein coupled receptors family 1 profile domain-containing protein</fullName>
    </recommendedName>
</protein>
<evidence type="ECO:0000256" key="2">
    <source>
        <dbReference type="SAM" id="Phobius"/>
    </source>
</evidence>
<evidence type="ECO:0000313" key="3">
    <source>
        <dbReference type="EMBL" id="RDX41686.1"/>
    </source>
</evidence>
<keyword evidence="2" id="KW-1133">Transmembrane helix</keyword>
<feature type="transmembrane region" description="Helical" evidence="2">
    <location>
        <begin position="31"/>
        <end position="54"/>
    </location>
</feature>
<keyword evidence="2" id="KW-0472">Membrane</keyword>
<evidence type="ECO:0000313" key="4">
    <source>
        <dbReference type="Proteomes" id="UP000256964"/>
    </source>
</evidence>
<feature type="compositionally biased region" description="Pro residues" evidence="1">
    <location>
        <begin position="331"/>
        <end position="340"/>
    </location>
</feature>
<feature type="transmembrane region" description="Helical" evidence="2">
    <location>
        <begin position="66"/>
        <end position="94"/>
    </location>
</feature>
<gene>
    <name evidence="3" type="ORF">OH76DRAFT_1489265</name>
</gene>
<keyword evidence="4" id="KW-1185">Reference proteome</keyword>
<feature type="transmembrane region" description="Helical" evidence="2">
    <location>
        <begin position="290"/>
        <end position="310"/>
    </location>
</feature>
<reference evidence="3 4" key="1">
    <citation type="journal article" date="2018" name="Biotechnol. Biofuels">
        <title>Integrative visual omics of the white-rot fungus Polyporus brumalis exposes the biotechnological potential of its oxidative enzymes for delignifying raw plant biomass.</title>
        <authorList>
            <person name="Miyauchi S."/>
            <person name="Rancon A."/>
            <person name="Drula E."/>
            <person name="Hage H."/>
            <person name="Chaduli D."/>
            <person name="Favel A."/>
            <person name="Grisel S."/>
            <person name="Henrissat B."/>
            <person name="Herpoel-Gimbert I."/>
            <person name="Ruiz-Duenas F.J."/>
            <person name="Chevret D."/>
            <person name="Hainaut M."/>
            <person name="Lin J."/>
            <person name="Wang M."/>
            <person name="Pangilinan J."/>
            <person name="Lipzen A."/>
            <person name="Lesage-Meessen L."/>
            <person name="Navarro D."/>
            <person name="Riley R."/>
            <person name="Grigoriev I.V."/>
            <person name="Zhou S."/>
            <person name="Raouche S."/>
            <person name="Rosso M.N."/>
        </authorList>
    </citation>
    <scope>NUCLEOTIDE SEQUENCE [LARGE SCALE GENOMIC DNA]</scope>
    <source>
        <strain evidence="3 4">BRFM 1820</strain>
    </source>
</reference>
<organism evidence="3 4">
    <name type="scientific">Lentinus brumalis</name>
    <dbReference type="NCBI Taxonomy" id="2498619"/>
    <lineage>
        <taxon>Eukaryota</taxon>
        <taxon>Fungi</taxon>
        <taxon>Dikarya</taxon>
        <taxon>Basidiomycota</taxon>
        <taxon>Agaricomycotina</taxon>
        <taxon>Agaricomycetes</taxon>
        <taxon>Polyporales</taxon>
        <taxon>Polyporaceae</taxon>
        <taxon>Lentinus</taxon>
    </lineage>
</organism>
<proteinExistence type="predicted"/>
<dbReference type="Proteomes" id="UP000256964">
    <property type="component" value="Unassembled WGS sequence"/>
</dbReference>
<feature type="transmembrane region" description="Helical" evidence="2">
    <location>
        <begin position="157"/>
        <end position="175"/>
    </location>
</feature>
<evidence type="ECO:0008006" key="5">
    <source>
        <dbReference type="Google" id="ProtNLM"/>
    </source>
</evidence>
<dbReference type="OrthoDB" id="3214103at2759"/>
<feature type="transmembrane region" description="Helical" evidence="2">
    <location>
        <begin position="247"/>
        <end position="270"/>
    </location>
</feature>
<sequence length="390" mass="42356">MDPTSSCVDSSALIDDLNVATFWQDDQLVNVVMTSTFFGIATCLAIASVYILITRGIKERSAALQLAAILILYTSTAVFFGAVLRVAIVMMYYMEAAAEAITHSVKTDLNEIDVYISSSEWMRCVQTWTLVVNILVGDAVVWWRVYMLWAGVKARRGILGISFMLLAATFAISVVDTCGVCNLNLSLTNPPGSGALFAGTTFGVVAASMSLVTNVVATCFTAYRVWVHIRSRKHFSQILTLTGAEQILILVAESGFAYSAIWVVIVVWQGGENIHDIFVTTDYALGGRSFWDVVGHFVSDLLFIILMVALKRTRQTNGPHMLSTQIRFESQPPPASPRPPTAQGGFGSSTHGLVLSRSSVIEASTSNSDLSMQELGKDVGLREGCLDLQP</sequence>
<feature type="region of interest" description="Disordered" evidence="1">
    <location>
        <begin position="328"/>
        <end position="351"/>
    </location>
</feature>
<evidence type="ECO:0000256" key="1">
    <source>
        <dbReference type="SAM" id="MobiDB-lite"/>
    </source>
</evidence>
<feature type="transmembrane region" description="Helical" evidence="2">
    <location>
        <begin position="195"/>
        <end position="226"/>
    </location>
</feature>
<feature type="transmembrane region" description="Helical" evidence="2">
    <location>
        <begin position="125"/>
        <end position="145"/>
    </location>
</feature>